<dbReference type="PANTHER" id="PTHR10353">
    <property type="entry name" value="GLYCOSYL HYDROLASE"/>
    <property type="match status" value="1"/>
</dbReference>
<name>A0ABR6GMQ9_9BURK</name>
<dbReference type="InterPro" id="IPR033132">
    <property type="entry name" value="GH_1_N_CS"/>
</dbReference>
<dbReference type="SUPFAM" id="SSF51445">
    <property type="entry name" value="(Trans)glycosidases"/>
    <property type="match status" value="1"/>
</dbReference>
<gene>
    <name evidence="10" type="ORF">FHS28_000775</name>
</gene>
<proteinExistence type="inferred from homology"/>
<evidence type="ECO:0000313" key="11">
    <source>
        <dbReference type="Proteomes" id="UP000574369"/>
    </source>
</evidence>
<dbReference type="GO" id="GO:0008422">
    <property type="term" value="F:beta-glucosidase activity"/>
    <property type="evidence" value="ECO:0007669"/>
    <property type="project" value="UniProtKB-EC"/>
</dbReference>
<comment type="caution">
    <text evidence="10">The sequence shown here is derived from an EMBL/GenBank/DDBJ whole genome shotgun (WGS) entry which is preliminary data.</text>
</comment>
<evidence type="ECO:0000256" key="2">
    <source>
        <dbReference type="ARBA" id="ARBA00010838"/>
    </source>
</evidence>
<dbReference type="PANTHER" id="PTHR10353:SF36">
    <property type="entry name" value="LP05116P"/>
    <property type="match status" value="1"/>
</dbReference>
<evidence type="ECO:0000256" key="5">
    <source>
        <dbReference type="ARBA" id="ARBA00023001"/>
    </source>
</evidence>
<dbReference type="InterPro" id="IPR017853">
    <property type="entry name" value="GH"/>
</dbReference>
<dbReference type="NCBIfam" id="TIGR03356">
    <property type="entry name" value="BGL"/>
    <property type="match status" value="1"/>
</dbReference>
<keyword evidence="7 9" id="KW-0326">Glycosidase</keyword>
<keyword evidence="8" id="KW-0624">Polysaccharide degradation</keyword>
<keyword evidence="11" id="KW-1185">Reference proteome</keyword>
<dbReference type="PRINTS" id="PR00131">
    <property type="entry name" value="GLHYDRLASE1"/>
</dbReference>
<protein>
    <recommendedName>
        <fullName evidence="3 9">Beta-glucosidase</fullName>
        <ecNumber evidence="3 9">3.2.1.21</ecNumber>
    </recommendedName>
</protein>
<dbReference type="RefSeq" id="WP_088448998.1">
    <property type="nucleotide sequence ID" value="NZ_JACHXO010000001.1"/>
</dbReference>
<dbReference type="Gene3D" id="3.20.20.80">
    <property type="entry name" value="Glycosidases"/>
    <property type="match status" value="1"/>
</dbReference>
<keyword evidence="4 9" id="KW-0378">Hydrolase</keyword>
<dbReference type="InterPro" id="IPR017736">
    <property type="entry name" value="Glyco_hydro_1_beta-glucosidase"/>
</dbReference>
<evidence type="ECO:0000256" key="3">
    <source>
        <dbReference type="ARBA" id="ARBA00012744"/>
    </source>
</evidence>
<comment type="similarity">
    <text evidence="2 9">Belongs to the glycosyl hydrolase 1 family.</text>
</comment>
<dbReference type="PROSITE" id="PS00653">
    <property type="entry name" value="GLYCOSYL_HYDROL_F1_2"/>
    <property type="match status" value="1"/>
</dbReference>
<evidence type="ECO:0000256" key="1">
    <source>
        <dbReference type="ARBA" id="ARBA00000448"/>
    </source>
</evidence>
<organism evidence="10 11">
    <name type="scientific">Roseateles terrae</name>
    <dbReference type="NCBI Taxonomy" id="431060"/>
    <lineage>
        <taxon>Bacteria</taxon>
        <taxon>Pseudomonadati</taxon>
        <taxon>Pseudomonadota</taxon>
        <taxon>Betaproteobacteria</taxon>
        <taxon>Burkholderiales</taxon>
        <taxon>Sphaerotilaceae</taxon>
        <taxon>Roseateles</taxon>
    </lineage>
</organism>
<keyword evidence="6" id="KW-0119">Carbohydrate metabolism</keyword>
<sequence>MTTFNVSAVATAPAPTASTTRPAAASAGCAPGGLPTAAARQFPADFVWAVATSAFQIEGAADRDGKGPSIWDTFCRQPGAIADNSHGDIACEHYDRWEADLDLIQSLGAQAYRFSISWPRVRATGDGPWNEAGLAFYEKLVDGINARGMKAYVTLNHWDLPQALQDIGGWGNRATVDRFVEYAEAIGRRIGHKVASIATHNEPWVVAQLGHEVGIFAPGLKDRRLAAQVSHHLLLSHGRAVRRLRALELPASLGIVLNLSPIYPATDTPEDRAKARLEDGKLRRWYMDPLFKGHYPQDVLDHLGDDAPQVEDGDMADIQQPIDFVGVNYYSRGMASADNSFDSKTSGLPLTAMGWEVYPQGLTDLLVWLHRDYPEAKRLYVTENGGAFPDVVGADGRVHDADRTSYLDTHIAAVGDAIAQGVPMGGYMVWSLLDNFEWASGYEKRFGIVHVDYATQKRTPKDSALAFRDFVRGLKPAAQD</sequence>
<evidence type="ECO:0000256" key="9">
    <source>
        <dbReference type="RuleBase" id="RU361175"/>
    </source>
</evidence>
<reference evidence="10 11" key="1">
    <citation type="submission" date="2020-08" db="EMBL/GenBank/DDBJ databases">
        <title>Genomic Encyclopedia of Type Strains, Phase III (KMG-III): the genomes of soil and plant-associated and newly described type strains.</title>
        <authorList>
            <person name="Whitman W."/>
        </authorList>
    </citation>
    <scope>NUCLEOTIDE SEQUENCE [LARGE SCALE GENOMIC DNA]</scope>
    <source>
        <strain evidence="10 11">CECT 7247</strain>
    </source>
</reference>
<dbReference type="EMBL" id="JACHXO010000001">
    <property type="protein sequence ID" value="MBB3193410.1"/>
    <property type="molecule type" value="Genomic_DNA"/>
</dbReference>
<dbReference type="InterPro" id="IPR001360">
    <property type="entry name" value="Glyco_hydro_1"/>
</dbReference>
<dbReference type="EC" id="3.2.1.21" evidence="3 9"/>
<evidence type="ECO:0000313" key="10">
    <source>
        <dbReference type="EMBL" id="MBB3193410.1"/>
    </source>
</evidence>
<dbReference type="Proteomes" id="UP000574369">
    <property type="component" value="Unassembled WGS sequence"/>
</dbReference>
<evidence type="ECO:0000256" key="7">
    <source>
        <dbReference type="ARBA" id="ARBA00023295"/>
    </source>
</evidence>
<accession>A0ABR6GMQ9</accession>
<evidence type="ECO:0000256" key="4">
    <source>
        <dbReference type="ARBA" id="ARBA00022801"/>
    </source>
</evidence>
<evidence type="ECO:0000256" key="8">
    <source>
        <dbReference type="ARBA" id="ARBA00023326"/>
    </source>
</evidence>
<dbReference type="Pfam" id="PF00232">
    <property type="entry name" value="Glyco_hydro_1"/>
    <property type="match status" value="1"/>
</dbReference>
<evidence type="ECO:0000256" key="6">
    <source>
        <dbReference type="ARBA" id="ARBA00023277"/>
    </source>
</evidence>
<comment type="catalytic activity">
    <reaction evidence="1 9">
        <text>Hydrolysis of terminal, non-reducing beta-D-glucosyl residues with release of beta-D-glucose.</text>
        <dbReference type="EC" id="3.2.1.21"/>
    </reaction>
</comment>
<keyword evidence="5" id="KW-0136">Cellulose degradation</keyword>